<feature type="transmembrane region" description="Helical" evidence="6">
    <location>
        <begin position="247"/>
        <end position="269"/>
    </location>
</feature>
<dbReference type="OrthoDB" id="10266980at2759"/>
<protein>
    <recommendedName>
        <fullName evidence="7">TLC domain-containing protein</fullName>
    </recommendedName>
</protein>
<dbReference type="eggNOG" id="ENOG502SCVC">
    <property type="taxonomic scope" value="Eukaryota"/>
</dbReference>
<dbReference type="Pfam" id="PF03798">
    <property type="entry name" value="TRAM_LAG1_CLN8"/>
    <property type="match status" value="1"/>
</dbReference>
<feature type="domain" description="TLC" evidence="7">
    <location>
        <begin position="63"/>
        <end position="280"/>
    </location>
</feature>
<dbReference type="STRING" id="645134.A0A0L0HV28"/>
<evidence type="ECO:0000256" key="5">
    <source>
        <dbReference type="PROSITE-ProRule" id="PRU00205"/>
    </source>
</evidence>
<dbReference type="InterPro" id="IPR050846">
    <property type="entry name" value="TLCD"/>
</dbReference>
<dbReference type="OMA" id="MPVYYSH"/>
<dbReference type="InterPro" id="IPR006634">
    <property type="entry name" value="TLC-dom"/>
</dbReference>
<evidence type="ECO:0000259" key="7">
    <source>
        <dbReference type="PROSITE" id="PS50922"/>
    </source>
</evidence>
<feature type="transmembrane region" description="Helical" evidence="6">
    <location>
        <begin position="208"/>
        <end position="227"/>
    </location>
</feature>
<evidence type="ECO:0000256" key="3">
    <source>
        <dbReference type="ARBA" id="ARBA00022989"/>
    </source>
</evidence>
<sequence length="372" mass="41798">MLQLLSTVDRYQHSTITNPSLAFPHLVVSWASLFFIAYKVARRLLTPTAPYSLPFLPLTASPQSVEEWANRTVSIVHALLACCGCVHWVIAEKHLLVRPEDYGYLRSNVCDFYLGVTLGYLLFDLLRLCYYRFLVLANQSLTSAPVTSMFIHHAVIIVAYYLGVTYHYGTFYMGLLLNNEITTPFLNVRFLMAERGWKTGNAYKLNEAAFVIGFFISRVLGNIWILWHMQTHLRYFAPVATNQGLPIPIFYLLPVLAYAHGALQFYWFALLMRMVYRKITYGQRTTGPPSGDAVMKSDLVSQPGSEKVLVFDPPVAPNVKSSKLLGLPPAGVTGKAIRKLGLVEVANEKAAEVLGLRTTPPLSRRKRQSSSD</sequence>
<dbReference type="VEuPathDB" id="FungiDB:SPPG_00655"/>
<reference evidence="8 9" key="1">
    <citation type="submission" date="2009-08" db="EMBL/GenBank/DDBJ databases">
        <title>The Genome Sequence of Spizellomyces punctatus strain DAOM BR117.</title>
        <authorList>
            <consortium name="The Broad Institute Genome Sequencing Platform"/>
            <person name="Russ C."/>
            <person name="Cuomo C."/>
            <person name="Shea T."/>
            <person name="Young S.K."/>
            <person name="Zeng Q."/>
            <person name="Koehrsen M."/>
            <person name="Haas B."/>
            <person name="Borodovsky M."/>
            <person name="Guigo R."/>
            <person name="Alvarado L."/>
            <person name="Berlin A."/>
            <person name="Bochicchio J."/>
            <person name="Borenstein D."/>
            <person name="Chapman S."/>
            <person name="Chen Z."/>
            <person name="Engels R."/>
            <person name="Freedman E."/>
            <person name="Gellesch M."/>
            <person name="Goldberg J."/>
            <person name="Griggs A."/>
            <person name="Gujja S."/>
            <person name="Heiman D."/>
            <person name="Hepburn T."/>
            <person name="Howarth C."/>
            <person name="Jen D."/>
            <person name="Larson L."/>
            <person name="Lewis B."/>
            <person name="Mehta T."/>
            <person name="Park D."/>
            <person name="Pearson M."/>
            <person name="Roberts A."/>
            <person name="Saif S."/>
            <person name="Shenoy N."/>
            <person name="Sisk P."/>
            <person name="Stolte C."/>
            <person name="Sykes S."/>
            <person name="Thomson T."/>
            <person name="Walk T."/>
            <person name="White J."/>
            <person name="Yandava C."/>
            <person name="Burger G."/>
            <person name="Gray M.W."/>
            <person name="Holland P.W.H."/>
            <person name="King N."/>
            <person name="Lang F.B.F."/>
            <person name="Roger A.J."/>
            <person name="Ruiz-Trillo I."/>
            <person name="Lander E."/>
            <person name="Nusbaum C."/>
        </authorList>
    </citation>
    <scope>NUCLEOTIDE SEQUENCE [LARGE SCALE GENOMIC DNA]</scope>
    <source>
        <strain evidence="8 9">DAOM BR117</strain>
    </source>
</reference>
<keyword evidence="3 6" id="KW-1133">Transmembrane helix</keyword>
<keyword evidence="2 5" id="KW-0812">Transmembrane</keyword>
<organism evidence="8 9">
    <name type="scientific">Spizellomyces punctatus (strain DAOM BR117)</name>
    <dbReference type="NCBI Taxonomy" id="645134"/>
    <lineage>
        <taxon>Eukaryota</taxon>
        <taxon>Fungi</taxon>
        <taxon>Fungi incertae sedis</taxon>
        <taxon>Chytridiomycota</taxon>
        <taxon>Chytridiomycota incertae sedis</taxon>
        <taxon>Chytridiomycetes</taxon>
        <taxon>Spizellomycetales</taxon>
        <taxon>Spizellomycetaceae</taxon>
        <taxon>Spizellomyces</taxon>
    </lineage>
</organism>
<feature type="transmembrane region" description="Helical" evidence="6">
    <location>
        <begin position="111"/>
        <end position="130"/>
    </location>
</feature>
<proteinExistence type="predicted"/>
<dbReference type="RefSeq" id="XP_016613007.1">
    <property type="nucleotide sequence ID" value="XM_016748982.1"/>
</dbReference>
<evidence type="ECO:0000313" key="8">
    <source>
        <dbReference type="EMBL" id="KND04968.1"/>
    </source>
</evidence>
<evidence type="ECO:0000256" key="6">
    <source>
        <dbReference type="SAM" id="Phobius"/>
    </source>
</evidence>
<dbReference type="GO" id="GO:0055088">
    <property type="term" value="P:lipid homeostasis"/>
    <property type="evidence" value="ECO:0007669"/>
    <property type="project" value="TreeGrafter"/>
</dbReference>
<evidence type="ECO:0000256" key="2">
    <source>
        <dbReference type="ARBA" id="ARBA00022692"/>
    </source>
</evidence>
<dbReference type="AlphaFoldDB" id="A0A0L0HV28"/>
<accession>A0A0L0HV28</accession>
<dbReference type="SMART" id="SM00724">
    <property type="entry name" value="TLC"/>
    <property type="match status" value="1"/>
</dbReference>
<dbReference type="GO" id="GO:0016020">
    <property type="term" value="C:membrane"/>
    <property type="evidence" value="ECO:0007669"/>
    <property type="project" value="UniProtKB-SubCell"/>
</dbReference>
<dbReference type="PROSITE" id="PS50922">
    <property type="entry name" value="TLC"/>
    <property type="match status" value="1"/>
</dbReference>
<feature type="transmembrane region" description="Helical" evidence="6">
    <location>
        <begin position="20"/>
        <end position="38"/>
    </location>
</feature>
<dbReference type="InParanoid" id="A0A0L0HV28"/>
<dbReference type="GeneID" id="27684368"/>
<dbReference type="Proteomes" id="UP000053201">
    <property type="component" value="Unassembled WGS sequence"/>
</dbReference>
<dbReference type="PANTHER" id="PTHR13439">
    <property type="entry name" value="CT120 PROTEIN"/>
    <property type="match status" value="1"/>
</dbReference>
<evidence type="ECO:0000256" key="4">
    <source>
        <dbReference type="ARBA" id="ARBA00023136"/>
    </source>
</evidence>
<comment type="subcellular location">
    <subcellularLocation>
        <location evidence="1">Membrane</location>
        <topology evidence="1">Multi-pass membrane protein</topology>
    </subcellularLocation>
</comment>
<dbReference type="GO" id="GO:0005783">
    <property type="term" value="C:endoplasmic reticulum"/>
    <property type="evidence" value="ECO:0007669"/>
    <property type="project" value="TreeGrafter"/>
</dbReference>
<keyword evidence="4 5" id="KW-0472">Membrane</keyword>
<evidence type="ECO:0000313" key="9">
    <source>
        <dbReference type="Proteomes" id="UP000053201"/>
    </source>
</evidence>
<evidence type="ECO:0000256" key="1">
    <source>
        <dbReference type="ARBA" id="ARBA00004141"/>
    </source>
</evidence>
<name>A0A0L0HV28_SPIPD</name>
<feature type="transmembrane region" description="Helical" evidence="6">
    <location>
        <begin position="142"/>
        <end position="163"/>
    </location>
</feature>
<keyword evidence="9" id="KW-1185">Reference proteome</keyword>
<gene>
    <name evidence="8" type="ORF">SPPG_00655</name>
</gene>
<dbReference type="EMBL" id="KQ257450">
    <property type="protein sequence ID" value="KND04968.1"/>
    <property type="molecule type" value="Genomic_DNA"/>
</dbReference>
<dbReference type="PANTHER" id="PTHR13439:SF0">
    <property type="entry name" value="TOPOISOMERASE I DAMAGE AFFECTED PROTEIN 4"/>
    <property type="match status" value="1"/>
</dbReference>